<dbReference type="Proteomes" id="UP000825935">
    <property type="component" value="Chromosome 22"/>
</dbReference>
<dbReference type="InterPro" id="IPR036397">
    <property type="entry name" value="RNaseH_sf"/>
</dbReference>
<dbReference type="InterPro" id="IPR039537">
    <property type="entry name" value="Retrotran_Ty1/copia-like"/>
</dbReference>
<dbReference type="InterPro" id="IPR001584">
    <property type="entry name" value="Integrase_cat-core"/>
</dbReference>
<dbReference type="InterPro" id="IPR057670">
    <property type="entry name" value="SH3_retrovirus"/>
</dbReference>
<organism evidence="2 3">
    <name type="scientific">Ceratopteris richardii</name>
    <name type="common">Triangle waterfern</name>
    <dbReference type="NCBI Taxonomy" id="49495"/>
    <lineage>
        <taxon>Eukaryota</taxon>
        <taxon>Viridiplantae</taxon>
        <taxon>Streptophyta</taxon>
        <taxon>Embryophyta</taxon>
        <taxon>Tracheophyta</taxon>
        <taxon>Polypodiopsida</taxon>
        <taxon>Polypodiidae</taxon>
        <taxon>Polypodiales</taxon>
        <taxon>Pteridineae</taxon>
        <taxon>Pteridaceae</taxon>
        <taxon>Parkerioideae</taxon>
        <taxon>Ceratopteris</taxon>
    </lineage>
</organism>
<dbReference type="SUPFAM" id="SSF53098">
    <property type="entry name" value="Ribonuclease H-like"/>
    <property type="match status" value="1"/>
</dbReference>
<keyword evidence="3" id="KW-1185">Reference proteome</keyword>
<sequence length="202" mass="23235">MSKDFKSFLKDKDISHQLTIAYTPEQNGVAERKNRILVEMMHSMMSSKKLSPKFWFYVVHTTSHILNRSSSKSLKFIAPYEAYYGKKPNVGYFKVFGSPNYVHIERKDRGKLDIKVIKAVFIGYAIEGKGYKFYVSDTADILLSCIAYISENQIFDKKATLIPITIEYFRISPELGTLAMAGFCRTHTWSGLYRPMSSNNYS</sequence>
<name>A0A8T2S944_CERRI</name>
<dbReference type="PANTHER" id="PTHR42648">
    <property type="entry name" value="TRANSPOSASE, PUTATIVE-RELATED"/>
    <property type="match status" value="1"/>
</dbReference>
<dbReference type="EMBL" id="CM035427">
    <property type="protein sequence ID" value="KAH7307549.1"/>
    <property type="molecule type" value="Genomic_DNA"/>
</dbReference>
<dbReference type="Gene3D" id="3.30.420.10">
    <property type="entry name" value="Ribonuclease H-like superfamily/Ribonuclease H"/>
    <property type="match status" value="1"/>
</dbReference>
<gene>
    <name evidence="2" type="ORF">KP509_22G064900</name>
</gene>
<proteinExistence type="predicted"/>
<dbReference type="Pfam" id="PF25597">
    <property type="entry name" value="SH3_retrovirus"/>
    <property type="match status" value="1"/>
</dbReference>
<dbReference type="PROSITE" id="PS50994">
    <property type="entry name" value="INTEGRASE"/>
    <property type="match status" value="1"/>
</dbReference>
<protein>
    <recommendedName>
        <fullName evidence="1">Integrase catalytic domain-containing protein</fullName>
    </recommendedName>
</protein>
<reference evidence="2" key="1">
    <citation type="submission" date="2021-08" db="EMBL/GenBank/DDBJ databases">
        <title>WGS assembly of Ceratopteris richardii.</title>
        <authorList>
            <person name="Marchant D.B."/>
            <person name="Chen G."/>
            <person name="Jenkins J."/>
            <person name="Shu S."/>
            <person name="Leebens-Mack J."/>
            <person name="Grimwood J."/>
            <person name="Schmutz J."/>
            <person name="Soltis P."/>
            <person name="Soltis D."/>
            <person name="Chen Z.-H."/>
        </authorList>
    </citation>
    <scope>NUCLEOTIDE SEQUENCE</scope>
    <source>
        <strain evidence="2">Whitten #5841</strain>
        <tissue evidence="2">Leaf</tissue>
    </source>
</reference>
<dbReference type="InterPro" id="IPR012337">
    <property type="entry name" value="RNaseH-like_sf"/>
</dbReference>
<evidence type="ECO:0000313" key="2">
    <source>
        <dbReference type="EMBL" id="KAH7307549.1"/>
    </source>
</evidence>
<evidence type="ECO:0000313" key="3">
    <source>
        <dbReference type="Proteomes" id="UP000825935"/>
    </source>
</evidence>
<dbReference type="AlphaFoldDB" id="A0A8T2S944"/>
<dbReference type="GO" id="GO:0003676">
    <property type="term" value="F:nucleic acid binding"/>
    <property type="evidence" value="ECO:0007669"/>
    <property type="project" value="InterPro"/>
</dbReference>
<comment type="caution">
    <text evidence="2">The sequence shown here is derived from an EMBL/GenBank/DDBJ whole genome shotgun (WGS) entry which is preliminary data.</text>
</comment>
<evidence type="ECO:0000259" key="1">
    <source>
        <dbReference type="PROSITE" id="PS50994"/>
    </source>
</evidence>
<feature type="domain" description="Integrase catalytic" evidence="1">
    <location>
        <begin position="1"/>
        <end position="87"/>
    </location>
</feature>
<accession>A0A8T2S944</accession>
<dbReference type="OrthoDB" id="6776856at2759"/>
<dbReference type="PANTHER" id="PTHR42648:SF18">
    <property type="entry name" value="RETROTRANSPOSON, UNCLASSIFIED-LIKE PROTEIN"/>
    <property type="match status" value="1"/>
</dbReference>
<dbReference type="GO" id="GO:0015074">
    <property type="term" value="P:DNA integration"/>
    <property type="evidence" value="ECO:0007669"/>
    <property type="project" value="InterPro"/>
</dbReference>